<dbReference type="OrthoDB" id="5423599at2759"/>
<dbReference type="InterPro" id="IPR004095">
    <property type="entry name" value="TGS"/>
</dbReference>
<evidence type="ECO:0000313" key="12">
    <source>
        <dbReference type="Proteomes" id="UP000265618"/>
    </source>
</evidence>
<evidence type="ECO:0000256" key="2">
    <source>
        <dbReference type="ARBA" id="ARBA00013163"/>
    </source>
</evidence>
<organism evidence="11 12">
    <name type="scientific">Kipferlia bialata</name>
    <dbReference type="NCBI Taxonomy" id="797122"/>
    <lineage>
        <taxon>Eukaryota</taxon>
        <taxon>Metamonada</taxon>
        <taxon>Carpediemonas-like organisms</taxon>
        <taxon>Kipferlia</taxon>
    </lineage>
</organism>
<accession>A0A9K3D4A6</accession>
<dbReference type="SUPFAM" id="SSF81271">
    <property type="entry name" value="TGS-like"/>
    <property type="match status" value="1"/>
</dbReference>
<keyword evidence="3" id="KW-0436">Ligase</keyword>
<evidence type="ECO:0000256" key="9">
    <source>
        <dbReference type="ARBA" id="ARBA00049515"/>
    </source>
</evidence>
<evidence type="ECO:0000256" key="6">
    <source>
        <dbReference type="ARBA" id="ARBA00022917"/>
    </source>
</evidence>
<dbReference type="GO" id="GO:0006435">
    <property type="term" value="P:threonyl-tRNA aminoacylation"/>
    <property type="evidence" value="ECO:0007669"/>
    <property type="project" value="TreeGrafter"/>
</dbReference>
<evidence type="ECO:0000256" key="7">
    <source>
        <dbReference type="ARBA" id="ARBA00023146"/>
    </source>
</evidence>
<proteinExistence type="inferred from homology"/>
<dbReference type="Proteomes" id="UP000265618">
    <property type="component" value="Unassembled WGS sequence"/>
</dbReference>
<evidence type="ECO:0000256" key="3">
    <source>
        <dbReference type="ARBA" id="ARBA00022598"/>
    </source>
</evidence>
<evidence type="ECO:0000313" key="11">
    <source>
        <dbReference type="EMBL" id="GIQ88809.1"/>
    </source>
</evidence>
<sequence>MLPQYLFFSMTLPMESVLAERLSLFEELYAAKQEELSHLERTPIEVTLPDGNVINGTAHETTPLSIAEGISKGLAKATVCARINGETLVHVLEPLKASCTIELLKFDSAEGKEVFWHASGHILGYAMESLFGAYMGVGHVDEGFSYDAVLFDNKAVLPADLAKIEQ</sequence>
<dbReference type="PANTHER" id="PTHR11451">
    <property type="entry name" value="THREONINE-TRNA LIGASE"/>
    <property type="match status" value="1"/>
</dbReference>
<keyword evidence="5" id="KW-0067">ATP-binding</keyword>
<dbReference type="SUPFAM" id="SSF55186">
    <property type="entry name" value="ThrRS/AlaRS common domain"/>
    <property type="match status" value="1"/>
</dbReference>
<dbReference type="AlphaFoldDB" id="A0A9K3D4A6"/>
<evidence type="ECO:0000256" key="1">
    <source>
        <dbReference type="ARBA" id="ARBA00008226"/>
    </source>
</evidence>
<dbReference type="EMBL" id="BDIP01004414">
    <property type="protein sequence ID" value="GIQ88809.1"/>
    <property type="molecule type" value="Genomic_DNA"/>
</dbReference>
<keyword evidence="6" id="KW-0648">Protein biosynthesis</keyword>
<feature type="non-terminal residue" evidence="11">
    <location>
        <position position="1"/>
    </location>
</feature>
<dbReference type="PROSITE" id="PS51880">
    <property type="entry name" value="TGS"/>
    <property type="match status" value="1"/>
</dbReference>
<reference evidence="11 12" key="1">
    <citation type="journal article" date="2018" name="PLoS ONE">
        <title>The draft genome of Kipferlia bialata reveals reductive genome evolution in fornicate parasites.</title>
        <authorList>
            <person name="Tanifuji G."/>
            <person name="Takabayashi S."/>
            <person name="Kume K."/>
            <person name="Takagi M."/>
            <person name="Nakayama T."/>
            <person name="Kamikawa R."/>
            <person name="Inagaki Y."/>
            <person name="Hashimoto T."/>
        </authorList>
    </citation>
    <scope>NUCLEOTIDE SEQUENCE [LARGE SCALE GENOMIC DNA]</scope>
    <source>
        <strain evidence="11">NY0173</strain>
    </source>
</reference>
<keyword evidence="12" id="KW-1185">Reference proteome</keyword>
<gene>
    <name evidence="11" type="ORF">KIPB_011143</name>
</gene>
<comment type="caution">
    <text evidence="11">The sequence shown here is derived from an EMBL/GenBank/DDBJ whole genome shotgun (WGS) entry which is preliminary data.</text>
</comment>
<feature type="domain" description="TGS" evidence="10">
    <location>
        <begin position="40"/>
        <end position="105"/>
    </location>
</feature>
<dbReference type="InterPro" id="IPR012676">
    <property type="entry name" value="TGS-like"/>
</dbReference>
<dbReference type="CDD" id="cd01667">
    <property type="entry name" value="TGS_ThrRS"/>
    <property type="match status" value="1"/>
</dbReference>
<dbReference type="InterPro" id="IPR012675">
    <property type="entry name" value="Beta-grasp_dom_sf"/>
</dbReference>
<dbReference type="FunFam" id="3.10.20.30:FF:000006">
    <property type="entry name" value="Threonine--tRNA ligase, cytoplasmic"/>
    <property type="match status" value="1"/>
</dbReference>
<keyword evidence="4" id="KW-0547">Nucleotide-binding</keyword>
<dbReference type="EC" id="6.1.1.3" evidence="2"/>
<evidence type="ECO:0000256" key="4">
    <source>
        <dbReference type="ARBA" id="ARBA00022741"/>
    </source>
</evidence>
<evidence type="ECO:0000256" key="8">
    <source>
        <dbReference type="ARBA" id="ARBA00031900"/>
    </source>
</evidence>
<keyword evidence="7" id="KW-0030">Aminoacyl-tRNA synthetase</keyword>
<dbReference type="InterPro" id="IPR018163">
    <property type="entry name" value="Thr/Ala-tRNA-synth_IIc_edit"/>
</dbReference>
<dbReference type="GO" id="GO:0005524">
    <property type="term" value="F:ATP binding"/>
    <property type="evidence" value="ECO:0007669"/>
    <property type="project" value="UniProtKB-KW"/>
</dbReference>
<evidence type="ECO:0000256" key="5">
    <source>
        <dbReference type="ARBA" id="ARBA00022840"/>
    </source>
</evidence>
<dbReference type="GO" id="GO:0004829">
    <property type="term" value="F:threonine-tRNA ligase activity"/>
    <property type="evidence" value="ECO:0007669"/>
    <property type="project" value="UniProtKB-EC"/>
</dbReference>
<dbReference type="Gene3D" id="3.10.20.30">
    <property type="match status" value="1"/>
</dbReference>
<comment type="similarity">
    <text evidence="1">Belongs to the class-II aminoacyl-tRNA synthetase family.</text>
</comment>
<dbReference type="PANTHER" id="PTHR11451:SF44">
    <property type="entry name" value="THREONINE--TRNA LIGASE, CHLOROPLASTIC_MITOCHONDRIAL 2"/>
    <property type="match status" value="1"/>
</dbReference>
<evidence type="ECO:0000259" key="10">
    <source>
        <dbReference type="PROSITE" id="PS51880"/>
    </source>
</evidence>
<dbReference type="Gene3D" id="3.30.980.10">
    <property type="entry name" value="Threonyl-trna Synthetase, Chain A, domain 2"/>
    <property type="match status" value="1"/>
</dbReference>
<comment type="catalytic activity">
    <reaction evidence="9">
        <text>tRNA(Thr) + L-threonine + ATP = L-threonyl-tRNA(Thr) + AMP + diphosphate + H(+)</text>
        <dbReference type="Rhea" id="RHEA:24624"/>
        <dbReference type="Rhea" id="RHEA-COMP:9670"/>
        <dbReference type="Rhea" id="RHEA-COMP:9704"/>
        <dbReference type="ChEBI" id="CHEBI:15378"/>
        <dbReference type="ChEBI" id="CHEBI:30616"/>
        <dbReference type="ChEBI" id="CHEBI:33019"/>
        <dbReference type="ChEBI" id="CHEBI:57926"/>
        <dbReference type="ChEBI" id="CHEBI:78442"/>
        <dbReference type="ChEBI" id="CHEBI:78534"/>
        <dbReference type="ChEBI" id="CHEBI:456215"/>
        <dbReference type="EC" id="6.1.1.3"/>
    </reaction>
</comment>
<protein>
    <recommendedName>
        <fullName evidence="2">threonine--tRNA ligase</fullName>
        <ecNumber evidence="2">6.1.1.3</ecNumber>
    </recommendedName>
    <alternativeName>
        <fullName evidence="8">Threonyl-tRNA synthetase</fullName>
    </alternativeName>
</protein>
<dbReference type="Pfam" id="PF02824">
    <property type="entry name" value="TGS"/>
    <property type="match status" value="1"/>
</dbReference>
<dbReference type="GO" id="GO:0005739">
    <property type="term" value="C:mitochondrion"/>
    <property type="evidence" value="ECO:0007669"/>
    <property type="project" value="TreeGrafter"/>
</dbReference>
<name>A0A9K3D4A6_9EUKA</name>